<protein>
    <submittedName>
        <fullName evidence="1">Uncharacterized protein</fullName>
    </submittedName>
</protein>
<name>A0A438NE70_EXOME</name>
<accession>A0A438NE70</accession>
<proteinExistence type="predicted"/>
<evidence type="ECO:0000313" key="1">
    <source>
        <dbReference type="EMBL" id="RVX74015.1"/>
    </source>
</evidence>
<reference evidence="1 2" key="1">
    <citation type="submission" date="2017-03" db="EMBL/GenBank/DDBJ databases">
        <title>Genomes of endolithic fungi from Antarctica.</title>
        <authorList>
            <person name="Coleine C."/>
            <person name="Masonjones S."/>
            <person name="Stajich J.E."/>
        </authorList>
    </citation>
    <scope>NUCLEOTIDE SEQUENCE [LARGE SCALE GENOMIC DNA]</scope>
    <source>
        <strain evidence="1 2">CCFEE 6314</strain>
    </source>
</reference>
<organism evidence="1 2">
    <name type="scientific">Exophiala mesophila</name>
    <name type="common">Black yeast-like fungus</name>
    <dbReference type="NCBI Taxonomy" id="212818"/>
    <lineage>
        <taxon>Eukaryota</taxon>
        <taxon>Fungi</taxon>
        <taxon>Dikarya</taxon>
        <taxon>Ascomycota</taxon>
        <taxon>Pezizomycotina</taxon>
        <taxon>Eurotiomycetes</taxon>
        <taxon>Chaetothyriomycetidae</taxon>
        <taxon>Chaetothyriales</taxon>
        <taxon>Herpotrichiellaceae</taxon>
        <taxon>Exophiala</taxon>
    </lineage>
</organism>
<comment type="caution">
    <text evidence="1">The sequence shown here is derived from an EMBL/GenBank/DDBJ whole genome shotgun (WGS) entry which is preliminary data.</text>
</comment>
<gene>
    <name evidence="1" type="ORF">B0A52_01846</name>
</gene>
<evidence type="ECO:0000313" key="2">
    <source>
        <dbReference type="Proteomes" id="UP000288859"/>
    </source>
</evidence>
<sequence>MRAIASGRWTDDYTFEIIIQFNETVFRDTIRITYLPGYQLAKLDRGVNVNSFTTKRPTIWAGILITDDKLSKDLGVNYTNQFSISGSSMGELLDNPDARAILEEEIPLVLQDPRLEKARMYTLEMLGHRFPGVAQGKLDVINAKLMAL</sequence>
<dbReference type="AlphaFoldDB" id="A0A438NE70"/>
<dbReference type="Proteomes" id="UP000288859">
    <property type="component" value="Unassembled WGS sequence"/>
</dbReference>
<dbReference type="EMBL" id="NAJM01000005">
    <property type="protein sequence ID" value="RVX74015.1"/>
    <property type="molecule type" value="Genomic_DNA"/>
</dbReference>